<dbReference type="PANTHER" id="PTHR48407">
    <property type="entry name" value="CRANIOFACIAL DEVELOPMENT PROTEIN 1"/>
    <property type="match status" value="1"/>
</dbReference>
<dbReference type="Proteomes" id="UP000038045">
    <property type="component" value="Unplaced"/>
</dbReference>
<evidence type="ECO:0000259" key="4">
    <source>
        <dbReference type="PROSITE" id="PS51279"/>
    </source>
</evidence>
<proteinExistence type="predicted"/>
<dbReference type="WBParaSite" id="PTRK_0001205400.1">
    <property type="protein sequence ID" value="PTRK_0001205400.1"/>
    <property type="gene ID" value="PTRK_0001205400"/>
</dbReference>
<dbReference type="AlphaFoldDB" id="A0A0N4ZTY9"/>
<dbReference type="PANTHER" id="PTHR48407:SF1">
    <property type="entry name" value="CRANIOFACIAL DEVELOPMENT PROTEIN 1"/>
    <property type="match status" value="1"/>
</dbReference>
<accession>A0A0N4ZTY9</accession>
<organism evidence="5 6">
    <name type="scientific">Parastrongyloides trichosuri</name>
    <name type="common">Possum-specific nematode worm</name>
    <dbReference type="NCBI Taxonomy" id="131310"/>
    <lineage>
        <taxon>Eukaryota</taxon>
        <taxon>Metazoa</taxon>
        <taxon>Ecdysozoa</taxon>
        <taxon>Nematoda</taxon>
        <taxon>Chromadorea</taxon>
        <taxon>Rhabditida</taxon>
        <taxon>Tylenchina</taxon>
        <taxon>Panagrolaimomorpha</taxon>
        <taxon>Strongyloidoidea</taxon>
        <taxon>Strongyloididae</taxon>
        <taxon>Parastrongyloides</taxon>
    </lineage>
</organism>
<evidence type="ECO:0000313" key="5">
    <source>
        <dbReference type="Proteomes" id="UP000038045"/>
    </source>
</evidence>
<dbReference type="PROSITE" id="PS51279">
    <property type="entry name" value="BCNT_C"/>
    <property type="match status" value="1"/>
</dbReference>
<dbReference type="Pfam" id="PF07572">
    <property type="entry name" value="BCNT"/>
    <property type="match status" value="1"/>
</dbReference>
<name>A0A0N4ZTY9_PARTI</name>
<evidence type="ECO:0000256" key="2">
    <source>
        <dbReference type="ARBA" id="ARBA00030244"/>
    </source>
</evidence>
<feature type="domain" description="BCNT-C" evidence="4">
    <location>
        <begin position="110"/>
        <end position="189"/>
    </location>
</feature>
<dbReference type="InterPro" id="IPR027124">
    <property type="entry name" value="Swc5/CFDP1/2"/>
</dbReference>
<evidence type="ECO:0000256" key="1">
    <source>
        <dbReference type="ARBA" id="ARBA00019033"/>
    </source>
</evidence>
<evidence type="ECO:0000313" key="6">
    <source>
        <dbReference type="WBParaSite" id="PTRK_0001205400.1"/>
    </source>
</evidence>
<dbReference type="STRING" id="131310.A0A0N4ZTY9"/>
<keyword evidence="5" id="KW-1185">Reference proteome</keyword>
<dbReference type="InterPro" id="IPR011421">
    <property type="entry name" value="BCNT-C"/>
</dbReference>
<reference evidence="6" key="1">
    <citation type="submission" date="2017-02" db="UniProtKB">
        <authorList>
            <consortium name="WormBaseParasite"/>
        </authorList>
    </citation>
    <scope>IDENTIFICATION</scope>
</reference>
<sequence length="191" mass="21772">MDKELQNDDNFSDEEDFDYVPDSDNEKDDDVSDEEDMEKILEIKDSIDNEIKKDSDNKSDIESEEDDDEIYKQLLEAGNKKCEVRTKSIENNLPTTDTITHVNSAPLKRSAKSSGLLDIAESTKKKKISSLSKCAESWKKYVTTKGISDELATFNKGKGGFLARQDFLAKTDLKQFEKEREARNALRKSKQ</sequence>
<feature type="compositionally biased region" description="Acidic residues" evidence="3">
    <location>
        <begin position="10"/>
        <end position="37"/>
    </location>
</feature>
<evidence type="ECO:0000256" key="3">
    <source>
        <dbReference type="SAM" id="MobiDB-lite"/>
    </source>
</evidence>
<feature type="region of interest" description="Disordered" evidence="3">
    <location>
        <begin position="1"/>
        <end position="67"/>
    </location>
</feature>
<feature type="compositionally biased region" description="Basic and acidic residues" evidence="3">
    <location>
        <begin position="38"/>
        <end position="61"/>
    </location>
</feature>
<protein>
    <recommendedName>
        <fullName evidence="1">Craniofacial development protein 1</fullName>
    </recommendedName>
    <alternativeName>
        <fullName evidence="2">Bucentaur</fullName>
    </alternativeName>
</protein>